<gene>
    <name evidence="1" type="ORF">MOV08_01270</name>
</gene>
<dbReference type="Proteomes" id="UP001218629">
    <property type="component" value="Chromosome"/>
</dbReference>
<dbReference type="Gene3D" id="1.25.40.10">
    <property type="entry name" value="Tetratricopeptide repeat domain"/>
    <property type="match status" value="1"/>
</dbReference>
<sequence>MAGFTQAEAGDTPGATAAYGALLNDLLQALGGPMLPTETLLSRMATRPNVLDVFNTHHCHAYWRGRSGDAAGAASSFTYLLNEQLRVLGPDHPHTLTARAEPARWTERVRNDR</sequence>
<evidence type="ECO:0008006" key="3">
    <source>
        <dbReference type="Google" id="ProtNLM"/>
    </source>
</evidence>
<name>A0ABY8A2Y5_9ACTN</name>
<keyword evidence="2" id="KW-1185">Reference proteome</keyword>
<accession>A0ABY8A2Y5</accession>
<protein>
    <recommendedName>
        <fullName evidence="3">Tetratricopeptide repeat-containing protein</fullName>
    </recommendedName>
</protein>
<proteinExistence type="predicted"/>
<dbReference type="RefSeq" id="WP_275305810.1">
    <property type="nucleotide sequence ID" value="NZ_CP095749.1"/>
</dbReference>
<dbReference type="InterPro" id="IPR011990">
    <property type="entry name" value="TPR-like_helical_dom_sf"/>
</dbReference>
<organism evidence="1 2">
    <name type="scientific">Streptomyces yunnanensis</name>
    <dbReference type="NCBI Taxonomy" id="156453"/>
    <lineage>
        <taxon>Bacteria</taxon>
        <taxon>Bacillati</taxon>
        <taxon>Actinomycetota</taxon>
        <taxon>Actinomycetes</taxon>
        <taxon>Kitasatosporales</taxon>
        <taxon>Streptomycetaceae</taxon>
        <taxon>Streptomyces</taxon>
    </lineage>
</organism>
<evidence type="ECO:0000313" key="1">
    <source>
        <dbReference type="EMBL" id="WEB38072.1"/>
    </source>
</evidence>
<evidence type="ECO:0000313" key="2">
    <source>
        <dbReference type="Proteomes" id="UP001218629"/>
    </source>
</evidence>
<reference evidence="1 2" key="1">
    <citation type="submission" date="2022-03" db="EMBL/GenBank/DDBJ databases">
        <title>Streptomyces yunnanensis P86,complete genome.</title>
        <authorList>
            <person name="Chen S."/>
            <person name="Zhang Q."/>
        </authorList>
    </citation>
    <scope>NUCLEOTIDE SEQUENCE [LARGE SCALE GENOMIC DNA]</scope>
    <source>
        <strain evidence="1 2">P86</strain>
    </source>
</reference>
<dbReference type="EMBL" id="CP095749">
    <property type="protein sequence ID" value="WEB38072.1"/>
    <property type="molecule type" value="Genomic_DNA"/>
</dbReference>